<feature type="region of interest" description="Disordered" evidence="1">
    <location>
        <begin position="351"/>
        <end position="661"/>
    </location>
</feature>
<gene>
    <name evidence="3" type="primary">LOC101863610</name>
</gene>
<dbReference type="GeneID" id="101863610"/>
<feature type="compositionally biased region" description="Basic and acidic residues" evidence="1">
    <location>
        <begin position="1216"/>
        <end position="1256"/>
    </location>
</feature>
<proteinExistence type="predicted"/>
<reference evidence="3" key="1">
    <citation type="submission" date="2025-08" db="UniProtKB">
        <authorList>
            <consortium name="RefSeq"/>
        </authorList>
    </citation>
    <scope>IDENTIFICATION</scope>
</reference>
<feature type="region of interest" description="Disordered" evidence="1">
    <location>
        <begin position="1304"/>
        <end position="1435"/>
    </location>
</feature>
<feature type="compositionally biased region" description="Basic and acidic residues" evidence="1">
    <location>
        <begin position="1185"/>
        <end position="1197"/>
    </location>
</feature>
<feature type="compositionally biased region" description="Basic and acidic residues" evidence="1">
    <location>
        <begin position="1106"/>
        <end position="1123"/>
    </location>
</feature>
<feature type="compositionally biased region" description="Basic and acidic residues" evidence="1">
    <location>
        <begin position="254"/>
        <end position="296"/>
    </location>
</feature>
<feature type="compositionally biased region" description="Basic and acidic residues" evidence="1">
    <location>
        <begin position="1412"/>
        <end position="1433"/>
    </location>
</feature>
<feature type="region of interest" description="Disordered" evidence="1">
    <location>
        <begin position="24"/>
        <end position="97"/>
    </location>
</feature>
<name>A0ABM1W039_APLCA</name>
<feature type="region of interest" description="Disordered" evidence="1">
    <location>
        <begin position="1017"/>
        <end position="1271"/>
    </location>
</feature>
<sequence>MYSGSNSDMEKKYEDHIISNELFLSEGVSNRNAPDNITGWEESRSSMYCPLKSVSFPRADREGKAEEYINVLEEEADDEDDDDEESSEEEEEDEDKQIWVESSVDTGEMLISVRGKGNRLETMTSSVDGAIDSADALKSDWNKARHTQTWQTNRIMKSLKGRVISSVREGLLSDRDLPPRPLPTPSHLQVVDERGLQAPPRKVASEWNALENSSFDQAIRGGLDGGRRQRFLELVQLPSRADRSKGLSSKRQLHRPEKTSDLERRFGRFETASDIRRRQSERSRTTKKSADLGSKESGRWLDKRKLKPRRERCEKIIEITDRCGVSYQVICKPFCLASANEAEELAKWQRKKLKKTQEKPPKKRLEKKLRGKQEKKLKKKQGKKLRKKQGKKLKKMQEKPPKKRLEKKLRGKQEKKKEAEEKARKEAEEKAKKEAEKKARKAAEEKARKEAEEKARREAEEKAKKEAEEKAKKEAEEKARKEAEEKARKAAEEKAKREAEEKAKKEAEEKARRAAEEKARKEAEEKARKEAEEKARKEAEEKARKEAEEKARKEAEEKARKEAEEKARKEAEEKARKEAEEKARKEAEEKAKKEAEEKARKEAEEKARKEAEEKARKEAEEKARKEAEEKARKEAAERARKEAEEKALKAAEDNARKAAEAKARREARAAAFRATVARIKDLTKSGASNVAMAVLDQLELIKRNNEKYKFPQRRGLYVPPQAYPIWLHREDKAKLLRLLHAITHPFPERKESEEEDVEEEEEEEVEEEEEEEEVIPEKSSSESTLLSDTMPNQESGGALKTILRALARRFTMTEVPLSQILKEQQEMEDEDMSIVSGDSQEGDNSAVIPVEPTERSERSGNVFVINENDLLSTAAPKTDALGVQQVNQASLQELPSIWDDIETDGMSEAGSDSAETVIEVGQDESQPLVARPWSSTVAFQEQGIDRIMSEDLSQNVPMLNEEDFKTQQRSQTDVFEEHSQEETQNIPVVVQGAVLEGVIDKSGKEKPTVEAERLSLIESESLEHKTKPHPAIVNDGKESSVDPDTLLSHASKREASDSFTRKSGDKDPESSSAGEVANKDSTPQRAVTDTGSYDANHPGSMPRKSSSREEDIAHVPGREKSDDVTDTAGSQKRQIPPNLEKEGGETGRFDESKSRGDAEGDLVRDNEEMKRVLKTASTTNAPDGEGDRATYYDETTRDISSTGLKAEEYNTATREGVGKETSKDIMKETSKDIMKETSKDKVKEMSKGNMKEKDNLGKTSKTSIEETSKDNMEGTLKEYFAGTSTGTIQEAKINSADALKLIEQPGRDTVKGHHGQHEENVLLASIGKEQQKRVAVETQYTEGVKTAGSSQDQSRLPPDDHLTTEETDESSHLASYFLDGNVEDGTPNKSTATNEESKAKGGPALVYGLDTDVERIKNEGKERGRKTDQEKTGNRTVLQEGTSSFQRTAEVQGRFGTYKKTPKSELLLALEKKSRKGKSQTLEITEDEGVGARDSLIQQMISRIEQVPKSKKGESTSKDGGLQINNLQTQKANQTGLNAQTLAAQGDGLRVPHMVSPGRGKKQLFQGSITIDKLMKVQPFSKQHKTTQVRNPDSAVFLSEMEECKKDNSHMEEYLAIRKKLQPKITLDCILKPYKNEKSCFAKYGKSNQGEVLLPCKPNNYEAAWCRLQKQRRSRYRPNRIKLDRLLSQNEKNDMKDPCNPQKSKFAKHANPSLPSAKVEEESMRIIKSWKACKRKQEEPIIDCWTLTGLSPRQFYLDSLPLYESEKYQKPHEDSVIAKFKEQLSVDADKPCDIASLCPKLSLNIDEILKQKPQKKSQFLYGKCNAEDWETIKNVRKRCSVGDKREPHTLLLSKVCSDNKNLDDMQEFIDRTKPKLKLNLDDILQGEIISSNQAAERKKTEEETLNRVYEMFLKPRENNKTCLEAEDHTTGAEQKKLDTTNHNRCDYLGNGRNQRIQDTNQTLLSFLDKLKPELSLNIDDILAHTGAIDASEKEKDKTLRTCYRYLQPHIAKETKVQRKKKKALTTEKVGQKSSLKIHDKLLQKEGKKSDQNAHRKPSSTCWSREQETRTFDANEVMSTVEVNNTLEKLKPKQYLHIDDILRQQETHTYTLDILRQRETHTLDTNEVMSTVEVNNTLEKLKPKQSLQIDDILSQKKIENKSKRKSSNVYGTRCYNAQSPFSERNSWTISHEKNKCTHRNPKNASSLNMSDVRERKERNKLHKVDKICDTNCGTKQLHSLNEALVLNSQTLSPETKVTTPVKSDNASKLNSNVEIMSLKSTYNTKRCQSVGAVTREHSNITWSSDLFADDRLDGEFRCHSSPKPHYVRDSGARCKVDIHKGLWHKGEESGGFRGEKMTIEDAKSFIEKIKPKVGINIDDILGGLAT</sequence>
<feature type="region of interest" description="Disordered" evidence="1">
    <location>
        <begin position="242"/>
        <end position="296"/>
    </location>
</feature>
<feature type="compositionally biased region" description="Basic and acidic residues" evidence="1">
    <location>
        <begin position="1139"/>
        <end position="1171"/>
    </location>
</feature>
<feature type="compositionally biased region" description="Acidic residues" evidence="1">
    <location>
        <begin position="72"/>
        <end position="95"/>
    </location>
</feature>
<feature type="region of interest" description="Disordered" evidence="1">
    <location>
        <begin position="1691"/>
        <end position="1714"/>
    </location>
</feature>
<dbReference type="RefSeq" id="XP_035828032.1">
    <property type="nucleotide sequence ID" value="XM_035972139.1"/>
</dbReference>
<feature type="compositionally biased region" description="Acidic residues" evidence="1">
    <location>
        <begin position="753"/>
        <end position="774"/>
    </location>
</feature>
<feature type="compositionally biased region" description="Basic and acidic residues" evidence="1">
    <location>
        <begin position="1051"/>
        <end position="1069"/>
    </location>
</feature>
<evidence type="ECO:0000313" key="3">
    <source>
        <dbReference type="RefSeq" id="XP_035828032.1"/>
    </source>
</evidence>
<feature type="region of interest" description="Disordered" evidence="1">
    <location>
        <begin position="2194"/>
        <end position="2217"/>
    </location>
</feature>
<evidence type="ECO:0000313" key="2">
    <source>
        <dbReference type="Proteomes" id="UP000694888"/>
    </source>
</evidence>
<feature type="compositionally biased region" description="Basic residues" evidence="1">
    <location>
        <begin position="361"/>
        <end position="394"/>
    </location>
</feature>
<feature type="region of interest" description="Disordered" evidence="1">
    <location>
        <begin position="2023"/>
        <end position="2065"/>
    </location>
</feature>
<feature type="compositionally biased region" description="Basic and acidic residues" evidence="1">
    <location>
        <begin position="1305"/>
        <end position="1320"/>
    </location>
</feature>
<organism evidence="2 3">
    <name type="scientific">Aplysia californica</name>
    <name type="common">California sea hare</name>
    <dbReference type="NCBI Taxonomy" id="6500"/>
    <lineage>
        <taxon>Eukaryota</taxon>
        <taxon>Metazoa</taxon>
        <taxon>Spiralia</taxon>
        <taxon>Lophotrochozoa</taxon>
        <taxon>Mollusca</taxon>
        <taxon>Gastropoda</taxon>
        <taxon>Heterobranchia</taxon>
        <taxon>Euthyneura</taxon>
        <taxon>Tectipleura</taxon>
        <taxon>Aplysiida</taxon>
        <taxon>Aplysioidea</taxon>
        <taxon>Aplysiidae</taxon>
        <taxon>Aplysia</taxon>
    </lineage>
</organism>
<feature type="compositionally biased region" description="Polar residues" evidence="1">
    <location>
        <begin position="784"/>
        <end position="795"/>
    </location>
</feature>
<protein>
    <submittedName>
        <fullName evidence="3">Uncharacterized protein LOC101863610</fullName>
    </submittedName>
</protein>
<accession>A0ABM1W039</accession>
<evidence type="ECO:0000256" key="1">
    <source>
        <dbReference type="SAM" id="MobiDB-lite"/>
    </source>
</evidence>
<feature type="compositionally biased region" description="Basic residues" evidence="1">
    <location>
        <begin position="401"/>
        <end position="410"/>
    </location>
</feature>
<dbReference type="Proteomes" id="UP000694888">
    <property type="component" value="Unplaced"/>
</dbReference>
<feature type="region of interest" description="Disordered" evidence="1">
    <location>
        <begin position="747"/>
        <end position="797"/>
    </location>
</feature>
<feature type="compositionally biased region" description="Basic and acidic residues" evidence="1">
    <location>
        <begin position="411"/>
        <end position="661"/>
    </location>
</feature>
<keyword evidence="2" id="KW-1185">Reference proteome</keyword>
<feature type="compositionally biased region" description="Basic and acidic residues" evidence="1">
    <location>
        <begin position="2036"/>
        <end position="2053"/>
    </location>
</feature>
<feature type="compositionally biased region" description="Polar residues" evidence="1">
    <location>
        <begin position="1079"/>
        <end position="1093"/>
    </location>
</feature>
<feature type="compositionally biased region" description="Basic and acidic residues" evidence="1">
    <location>
        <begin position="58"/>
        <end position="67"/>
    </location>
</feature>